<evidence type="ECO:0000256" key="6">
    <source>
        <dbReference type="ARBA" id="ARBA00022679"/>
    </source>
</evidence>
<dbReference type="InterPro" id="IPR001205">
    <property type="entry name" value="RNA-dir_pol_C"/>
</dbReference>
<dbReference type="PROSITE" id="PS51874">
    <property type="entry name" value="PCV_3C_PRO"/>
    <property type="match status" value="1"/>
</dbReference>
<feature type="transmembrane region" description="Helical" evidence="17">
    <location>
        <begin position="544"/>
        <end position="561"/>
    </location>
</feature>
<dbReference type="InterPro" id="IPR043128">
    <property type="entry name" value="Rev_trsase/Diguanyl_cyclase"/>
</dbReference>
<dbReference type="Pfam" id="PF00910">
    <property type="entry name" value="RNA_helicase"/>
    <property type="match status" value="1"/>
</dbReference>
<dbReference type="InterPro" id="IPR044067">
    <property type="entry name" value="PCV_3C_PRO"/>
</dbReference>
<reference evidence="21" key="1">
    <citation type="submission" date="2020-05" db="EMBL/GenBank/DDBJ databases">
        <title>Characterization of a Potato virus B isolate infecting Solanum phureja in Colombia.</title>
        <authorList>
            <person name="Giraldo S."/>
            <person name="Sierra A."/>
            <person name="Gallo Y."/>
            <person name="Higuita M."/>
            <person name="Marin M."/>
            <person name="Gutierrez P."/>
        </authorList>
    </citation>
    <scope>NUCLEOTIDE SEQUENCE</scope>
    <source>
        <strain evidence="21">Phureja</strain>
    </source>
</reference>
<evidence type="ECO:0000256" key="5">
    <source>
        <dbReference type="ARBA" id="ARBA00022670"/>
    </source>
</evidence>
<accession>A0A8F5SQ75</accession>
<dbReference type="GO" id="GO:0006508">
    <property type="term" value="P:proteolysis"/>
    <property type="evidence" value="ECO:0007669"/>
    <property type="project" value="UniProtKB-KW"/>
</dbReference>
<evidence type="ECO:0000259" key="18">
    <source>
        <dbReference type="PROSITE" id="PS50507"/>
    </source>
</evidence>
<evidence type="ECO:0000259" key="19">
    <source>
        <dbReference type="PROSITE" id="PS51218"/>
    </source>
</evidence>
<protein>
    <recommendedName>
        <fullName evidence="3">RNA1 polyprotein</fullName>
    </recommendedName>
    <alternativeName>
        <fullName evidence="16">P1</fullName>
    </alternativeName>
</protein>
<feature type="transmembrane region" description="Helical" evidence="17">
    <location>
        <begin position="511"/>
        <end position="532"/>
    </location>
</feature>
<dbReference type="InterPro" id="IPR043502">
    <property type="entry name" value="DNA/RNA_pol_sf"/>
</dbReference>
<dbReference type="InterPro" id="IPR014759">
    <property type="entry name" value="Helicase_SF3_ssRNA_vir"/>
</dbReference>
<evidence type="ECO:0000256" key="1">
    <source>
        <dbReference type="ARBA" id="ARBA00004149"/>
    </source>
</evidence>
<dbReference type="InterPro" id="IPR007094">
    <property type="entry name" value="RNA-dir_pol_PSvirus"/>
</dbReference>
<evidence type="ECO:0000256" key="8">
    <source>
        <dbReference type="ARBA" id="ARBA00022695"/>
    </source>
</evidence>
<evidence type="ECO:0000256" key="7">
    <source>
        <dbReference type="ARBA" id="ARBA00022692"/>
    </source>
</evidence>
<evidence type="ECO:0000256" key="15">
    <source>
        <dbReference type="ARBA" id="ARBA00023184"/>
    </source>
</evidence>
<keyword evidence="8" id="KW-0548">Nucleotidyltransferase</keyword>
<keyword evidence="11" id="KW-0788">Thiol protease</keyword>
<dbReference type="EMBL" id="MT521733">
    <property type="protein sequence ID" value="QXO36678.1"/>
    <property type="molecule type" value="Genomic_RNA"/>
</dbReference>
<dbReference type="GO" id="GO:0044167">
    <property type="term" value="C:host cell endoplasmic reticulum membrane"/>
    <property type="evidence" value="ECO:0007669"/>
    <property type="project" value="UniProtKB-SubCell"/>
</dbReference>
<evidence type="ECO:0000256" key="14">
    <source>
        <dbReference type="ARBA" id="ARBA00022989"/>
    </source>
</evidence>
<dbReference type="GO" id="GO:0003968">
    <property type="term" value="F:RNA-directed RNA polymerase activity"/>
    <property type="evidence" value="ECO:0007669"/>
    <property type="project" value="UniProtKB-KW"/>
</dbReference>
<keyword evidence="15" id="KW-1038">Host endoplasmic reticulum</keyword>
<name>A0A8F5SQ75_9SECO</name>
<keyword evidence="13" id="KW-0693">Viral RNA replication</keyword>
<evidence type="ECO:0000256" key="17">
    <source>
        <dbReference type="SAM" id="Phobius"/>
    </source>
</evidence>
<keyword evidence="14 17" id="KW-1133">Transmembrane helix</keyword>
<dbReference type="Proteomes" id="UP001057654">
    <property type="component" value="Segment"/>
</dbReference>
<keyword evidence="5" id="KW-0645">Protease</keyword>
<dbReference type="PROSITE" id="PS51218">
    <property type="entry name" value="SF3_HELICASE_2"/>
    <property type="match status" value="1"/>
</dbReference>
<dbReference type="GO" id="GO:0039694">
    <property type="term" value="P:viral RNA genome replication"/>
    <property type="evidence" value="ECO:0007669"/>
    <property type="project" value="InterPro"/>
</dbReference>
<evidence type="ECO:0000256" key="13">
    <source>
        <dbReference type="ARBA" id="ARBA00022953"/>
    </source>
</evidence>
<evidence type="ECO:0000256" key="2">
    <source>
        <dbReference type="ARBA" id="ARBA00004517"/>
    </source>
</evidence>
<comment type="subcellular location">
    <subcellularLocation>
        <location evidence="1">Host endoplasmic reticulum lumen</location>
    </subcellularLocation>
    <subcellularLocation>
        <location evidence="2">Host endoplasmic reticulum membrane</location>
        <topology evidence="2">Single-pass membrane protein</topology>
    </subcellularLocation>
</comment>
<keyword evidence="10" id="KW-0378">Hydrolase</keyword>
<dbReference type="GO" id="GO:0044166">
    <property type="term" value="C:host cell endoplasmic reticulum lumen"/>
    <property type="evidence" value="ECO:0007669"/>
    <property type="project" value="UniProtKB-SubCell"/>
</dbReference>
<evidence type="ECO:0000256" key="16">
    <source>
        <dbReference type="ARBA" id="ARBA00031919"/>
    </source>
</evidence>
<evidence type="ECO:0000256" key="3">
    <source>
        <dbReference type="ARBA" id="ARBA00020936"/>
    </source>
</evidence>
<evidence type="ECO:0000259" key="20">
    <source>
        <dbReference type="PROSITE" id="PS51874"/>
    </source>
</evidence>
<evidence type="ECO:0000256" key="4">
    <source>
        <dbReference type="ARBA" id="ARBA00022484"/>
    </source>
</evidence>
<dbReference type="SUPFAM" id="SSF56672">
    <property type="entry name" value="DNA/RNA polymerases"/>
    <property type="match status" value="1"/>
</dbReference>
<dbReference type="Pfam" id="PF00680">
    <property type="entry name" value="RdRP_1"/>
    <property type="match status" value="1"/>
</dbReference>
<dbReference type="GO" id="GO:0004197">
    <property type="term" value="F:cysteine-type endopeptidase activity"/>
    <property type="evidence" value="ECO:0007669"/>
    <property type="project" value="InterPro"/>
</dbReference>
<organism evidence="21">
    <name type="scientific">Potato virus B</name>
    <dbReference type="NCBI Taxonomy" id="2340870"/>
    <lineage>
        <taxon>Viruses</taxon>
        <taxon>Riboviria</taxon>
        <taxon>Orthornavirae</taxon>
        <taxon>Pisuviricota</taxon>
        <taxon>Pisoniviricetes</taxon>
        <taxon>Picornavirales</taxon>
        <taxon>Secoviridae</taxon>
        <taxon>Comovirinae</taxon>
        <taxon>Nepovirus</taxon>
        <taxon>Nepovirus betasolani</taxon>
    </lineage>
</organism>
<evidence type="ECO:0000256" key="12">
    <source>
        <dbReference type="ARBA" id="ARBA00022840"/>
    </source>
</evidence>
<keyword evidence="6" id="KW-0808">Transferase</keyword>
<feature type="transmembrane region" description="Helical" evidence="17">
    <location>
        <begin position="1161"/>
        <end position="1186"/>
    </location>
</feature>
<dbReference type="GO" id="GO:0003723">
    <property type="term" value="F:RNA binding"/>
    <property type="evidence" value="ECO:0007669"/>
    <property type="project" value="InterPro"/>
</dbReference>
<dbReference type="GO" id="GO:0005524">
    <property type="term" value="F:ATP binding"/>
    <property type="evidence" value="ECO:0007669"/>
    <property type="project" value="UniProtKB-KW"/>
</dbReference>
<feature type="domain" description="SF3 helicase" evidence="19">
    <location>
        <begin position="762"/>
        <end position="929"/>
    </location>
</feature>
<dbReference type="InterPro" id="IPR000605">
    <property type="entry name" value="Helicase_SF3_ssDNA/RNA_vir"/>
</dbReference>
<keyword evidence="4" id="KW-0696">RNA-directed RNA polymerase</keyword>
<feature type="domain" description="Peptidase C3" evidence="20">
    <location>
        <begin position="1236"/>
        <end position="1445"/>
    </location>
</feature>
<keyword evidence="17" id="KW-0472">Membrane</keyword>
<dbReference type="GO" id="GO:0003724">
    <property type="term" value="F:RNA helicase activity"/>
    <property type="evidence" value="ECO:0007669"/>
    <property type="project" value="InterPro"/>
</dbReference>
<feature type="domain" description="RdRp catalytic" evidence="18">
    <location>
        <begin position="1721"/>
        <end position="1849"/>
    </location>
</feature>
<evidence type="ECO:0000256" key="9">
    <source>
        <dbReference type="ARBA" id="ARBA00022741"/>
    </source>
</evidence>
<evidence type="ECO:0000256" key="11">
    <source>
        <dbReference type="ARBA" id="ARBA00022807"/>
    </source>
</evidence>
<evidence type="ECO:0000313" key="21">
    <source>
        <dbReference type="EMBL" id="QXO36678.1"/>
    </source>
</evidence>
<keyword evidence="9" id="KW-0547">Nucleotide-binding</keyword>
<keyword evidence="12" id="KW-0067">ATP-binding</keyword>
<dbReference type="GO" id="GO:0006351">
    <property type="term" value="P:DNA-templated transcription"/>
    <property type="evidence" value="ECO:0007669"/>
    <property type="project" value="InterPro"/>
</dbReference>
<dbReference type="Gene3D" id="3.30.70.270">
    <property type="match status" value="1"/>
</dbReference>
<keyword evidence="7 17" id="KW-0812">Transmembrane</keyword>
<proteinExistence type="predicted"/>
<evidence type="ECO:0000256" key="10">
    <source>
        <dbReference type="ARBA" id="ARBA00022801"/>
    </source>
</evidence>
<sequence length="2264" mass="256016">MQTGRKTNSKQGIAPLLDTMDSAIVLPYCKYNNSLNLFFFQNTNSTINLDLFSYYKSFSNKLQIAKRLFYFLLDTVHPDFRNNDIKFSPTHIQSSSIFKKWKKNNGGVTTIFSYTSLFSNFLVKNLKVNPYQDEWEPVLASWPTFGGSLLGACQNCHERMTEEREYRRLAWEKKQLYLRELAAKKAAAARKVAKAKKLAYRKRFYAVRKLVIEARVQLIARAYLQLQARPTPPTSSELEEARNLYKEFQAYSLKYAQFVATKRIQRKMAQEERAEKLFREVEALLREPLRTVEPAPKVVRAAAQKEKRQRLCDIRQGILESLNVSPNSRESSERAVVAVIAVAPHYPRLASSIVSFLQEHQVLLSKGFAPFGTFIDNICKLVRFYDEDQLIQSMSEIKDEARLHEATVVTSGELQLIEDAAQNSNVRASVFKRIAGKIKNCVSNAYSGAKQFCYDIGEAAAEGVFSVVMKCFHEMLKCVKQELGLAHEFIEMLIKKVRAWYDNLIKKIGDAMYTIGVSGIIALMFLLCQMLTYSINKLLGVPDPFFLMQIFSGLFFAYSMWDNKLLQGAMRGEFIALINEFMRNFFSHAQSSRKWRPTKADQEVLQRIEQGETSNIRSIPVVSGLIEAISAFGMGLCKFQSMSLLEVGKMAAALHQLRLGKEALKEFVSTILQCVGTIADKITGRETTFFDELSTLVSVDVRGWLNRARGILMEGNYTDPGNPVFATVVNKLVVDGDKLQHGINGVPRKISCDYASLVGSVMKELRELQKKICRSGCTEGRRREPAWIYVWGKRHCGKSNFMSELGIRLCQHFDLPYTVANRNIKDSFYSSYLGQTIMQIDDLSATKTEPAFEGEMLNLVSCQEHPLNMADLADKPIYFRSDFVITSSNLEDVPPSCVRDVEAYRARKCCLIEMRRKPGVHFDPDNPMAASQMRLKDPMTQMCEGPEAESWIDIEDGITEILNRVARHRDEQERLQRAHLRKTAAVDPMILAAENFLQRKVEEVYLHFPKIELEKAGIACAEGRGLCVDGSLLMLNSRFEMDVHTVHDANYARLWEKRTMEQFLPMVHGGTYLNGKSLIVTGFLRSLVNSECSVLGLGQLSSTATSCQQRIFQHLGLCEQAYLRCLQKRIDMYNAEVECNPYCNTAWAKVLKAMMATRDLIIDNGGGMLMIMAAILVIIVSAWGFWKALGLLFTGTISIGTFFSSAAEADLKSQSSSSGIDRGYRARNIPVNHRYAYTRSTESDGMLPAARLCVAIYTSAGDFVSAMQYKNKSIMLTRHQALRFREGERLTLIYSTDGERKMVNWHQCHMTEIHQSEIVLWTAPSLSQLPHQYAKLFLEDAEVEMPLNFKAMGYVLRNDKDGYHYDTLDTYATVDRTPLPLKDFSRGNCYSHEIPEKISFHYEARNHDCGMLILARISERYKVVGLLVAGKEKTSWACLLPNPHMAELKSSLEYLPELGEAEEGFSKIGYVDKKDAPGIPKKTALVAVPEALLIPVNVPIKEPAVLCRDDPRCPEGVDPPMKAFKKKFTQPMLELEQDLLDEVAMDILETWYDCEDHVLSDIPLEVAINGIPAGCEEQELENFVLKTSPGYPYFKENRRTHTKGKHAYFQEEEDGTMALKKGSLAEDLYLNLRDFTKQGVPELVVIECPKDELLPVRKVKEGACRLFEIMPLHYNLFLREKTCAFTQFLQNERHKLPCQVGTNPYSREWSHIFQRLAKRNSVAINCDYSGFDGLLNAQLIETMARMINRLYALGGDTELSQAQRYNMIMALHGRYAFLGQKIYKVNAGLPSGFALTVVMNSLFNEILIRYAFKVLAPKPQRNFFELHVTLLVYGDDNLISRTPTVEWFTGEAIRCALAKYKIKITDGSDKLALTIEEKPLSELDFLKRKFLKTSTGVVQAPLDKSAIYSCLHWLVPSKGKKVDGGPLDVVEELILNVNVSLMELYLHDDKDEFNSVRQFYLKRLPMQTDLFRTWAMCESFHSSQQTGFLKYDPAKVLDIHIAPGMSKFLHCSGEGKACHRYTPLLAVCGPHYHCGKDEFCVSMIPLKSGEDGCVIPVTSGAGVGGLPTKSWVNAFRSPRKLKNQEGYQVYSFMLGAIEAGKTLVFKSPAPYVAGNAALIAFADGARLARQQDLLCHYRNSIPENMNGLEQYFDAPLPSATVGKFWFSNAETYTNLCHRKEGDVADVNTATVTTDLNTMSKLGKVPAMSARSFRSKFTVALACNKNMCPHHKATQDTMDKAFDVVWSQKCKTSNCQVSTKFGLKQ</sequence>
<dbReference type="PROSITE" id="PS50507">
    <property type="entry name" value="RDRP_SSRNA_POS"/>
    <property type="match status" value="1"/>
</dbReference>